<keyword evidence="5" id="KW-1185">Reference proteome</keyword>
<dbReference type="EnsemblPlants" id="AUR62034032-RA">
    <property type="protein sequence ID" value="AUR62034032-RA:cds"/>
    <property type="gene ID" value="AUR62034032"/>
</dbReference>
<dbReference type="Gramene" id="AUR62034032-RA">
    <property type="protein sequence ID" value="AUR62034032-RA:cds"/>
    <property type="gene ID" value="AUR62034032"/>
</dbReference>
<reference evidence="4" key="1">
    <citation type="journal article" date="2017" name="Nature">
        <title>The genome of Chenopodium quinoa.</title>
        <authorList>
            <person name="Jarvis D.E."/>
            <person name="Ho Y.S."/>
            <person name="Lightfoot D.J."/>
            <person name="Schmoeckel S.M."/>
            <person name="Li B."/>
            <person name="Borm T.J.A."/>
            <person name="Ohyanagi H."/>
            <person name="Mineta K."/>
            <person name="Michell C.T."/>
            <person name="Saber N."/>
            <person name="Kharbatia N.M."/>
            <person name="Rupper R.R."/>
            <person name="Sharp A.R."/>
            <person name="Dally N."/>
            <person name="Boughton B.A."/>
            <person name="Woo Y.H."/>
            <person name="Gao G."/>
            <person name="Schijlen E.G.W.M."/>
            <person name="Guo X."/>
            <person name="Momin A.A."/>
            <person name="Negrao S."/>
            <person name="Al-Babili S."/>
            <person name="Gehring C."/>
            <person name="Roessner U."/>
            <person name="Jung C."/>
            <person name="Murphy K."/>
            <person name="Arold S.T."/>
            <person name="Gojobori T."/>
            <person name="van der Linden C.G."/>
            <person name="van Loo E.N."/>
            <person name="Jellen E.N."/>
            <person name="Maughan P.J."/>
            <person name="Tester M."/>
        </authorList>
    </citation>
    <scope>NUCLEOTIDE SEQUENCE [LARGE SCALE GENOMIC DNA]</scope>
    <source>
        <strain evidence="4">cv. PI 614886</strain>
    </source>
</reference>
<dbReference type="GO" id="GO:0055028">
    <property type="term" value="C:cortical microtubule"/>
    <property type="evidence" value="ECO:0007669"/>
    <property type="project" value="TreeGrafter"/>
</dbReference>
<evidence type="ECO:0000256" key="2">
    <source>
        <dbReference type="SAM" id="Coils"/>
    </source>
</evidence>
<proteinExistence type="predicted"/>
<dbReference type="AlphaFoldDB" id="A0A803MRY1"/>
<dbReference type="PANTHER" id="PTHR31342">
    <property type="entry name" value="PROTEIN CHUP1, CHLOROPLASTIC"/>
    <property type="match status" value="1"/>
</dbReference>
<evidence type="ECO:0000313" key="5">
    <source>
        <dbReference type="Proteomes" id="UP000596660"/>
    </source>
</evidence>
<keyword evidence="1 2" id="KW-0175">Coiled coil</keyword>
<evidence type="ECO:0000313" key="4">
    <source>
        <dbReference type="EnsemblPlants" id="AUR62034032-RA:cds"/>
    </source>
</evidence>
<dbReference type="PANTHER" id="PTHR31342:SF41">
    <property type="entry name" value="OS08G0129600 PROTEIN"/>
    <property type="match status" value="1"/>
</dbReference>
<dbReference type="Proteomes" id="UP000596660">
    <property type="component" value="Unplaced"/>
</dbReference>
<sequence>MAAAAKVSGLSELKSNNLGGNRPVSSKVKNRGLISDLSCSVAATQVHPHALQNSINSSKLTVSSSQDLFVEIENLRILLKDSKQREFQLQSELSECRKNQKVLELEKEVEGKKNEVESLTRKIKLLESDFKNGIDGRQDCENEGFIEKSKKPKNVEMEVVQLRRLNKELQLQKRNLSSRVASLESQLSNCAKSSESEVMGKVKAEASLLKRTNEDLSKQVEGLQMNRLNEVEELAYLRWVNAQLRNELQNPCLCGAADVESSTQFEENTPPARYPVECSSARRLSVLKKLNKWPVTNENLSSQDCSIDSIIEKRWEGHIEDNSLGRRHSISGSKCCDEDLMMNRRRQSDGFMCLKEVECKGDSDDSLDYQKLEAISVFAPTEVEKRALRIPNPPPRPSAKPNEAKEVSDGSNVGAVQRAPQVVEFYHSLMKRDSRRDSLGGAVSDSPNLSSVRSNMIGEIENRSSYLLAIKADVETQGEFVNSLIREVNSAVYRNIDDVVAFVKWLDDELCFLVDERAVLKHFDWPEKKADTLREAAFGYKDLKKLEWEVTYYHDDSRLPCDIALRKMVSLSEKIERTIYNVLRTRESLIRNCKEFQIPTDWMLDSGPESFLGHSAGLSSCDTGKRRRLDIFIGTLIFDYEEEVKLGSVKLAKKYMNRVATELQSRSSLEKDVAMDYMLLQGVRFAFRIHQFAGGFDAETMQAFEQLRKLANA</sequence>
<dbReference type="InterPro" id="IPR040265">
    <property type="entry name" value="CHUP1/IPGA1-like"/>
</dbReference>
<evidence type="ECO:0000256" key="1">
    <source>
        <dbReference type="ARBA" id="ARBA00023054"/>
    </source>
</evidence>
<accession>A0A803MRY1</accession>
<name>A0A803MRY1_CHEQI</name>
<reference evidence="4" key="2">
    <citation type="submission" date="2021-03" db="UniProtKB">
        <authorList>
            <consortium name="EnsemblPlants"/>
        </authorList>
    </citation>
    <scope>IDENTIFICATION</scope>
</reference>
<dbReference type="GO" id="GO:0072699">
    <property type="term" value="P:protein localization to cortical microtubule cytoskeleton"/>
    <property type="evidence" value="ECO:0007669"/>
    <property type="project" value="TreeGrafter"/>
</dbReference>
<protein>
    <submittedName>
        <fullName evidence="4">Uncharacterized protein</fullName>
    </submittedName>
</protein>
<feature type="region of interest" description="Disordered" evidence="3">
    <location>
        <begin position="386"/>
        <end position="412"/>
    </location>
</feature>
<organism evidence="4 5">
    <name type="scientific">Chenopodium quinoa</name>
    <name type="common">Quinoa</name>
    <dbReference type="NCBI Taxonomy" id="63459"/>
    <lineage>
        <taxon>Eukaryota</taxon>
        <taxon>Viridiplantae</taxon>
        <taxon>Streptophyta</taxon>
        <taxon>Embryophyta</taxon>
        <taxon>Tracheophyta</taxon>
        <taxon>Spermatophyta</taxon>
        <taxon>Magnoliopsida</taxon>
        <taxon>eudicotyledons</taxon>
        <taxon>Gunneridae</taxon>
        <taxon>Pentapetalae</taxon>
        <taxon>Caryophyllales</taxon>
        <taxon>Chenopodiaceae</taxon>
        <taxon>Chenopodioideae</taxon>
        <taxon>Atripliceae</taxon>
        <taxon>Chenopodium</taxon>
    </lineage>
</organism>
<dbReference type="OMA" id="MRNCKEF"/>
<evidence type="ECO:0000256" key="3">
    <source>
        <dbReference type="SAM" id="MobiDB-lite"/>
    </source>
</evidence>
<feature type="coiled-coil region" evidence="2">
    <location>
        <begin position="102"/>
        <end position="129"/>
    </location>
</feature>
<feature type="coiled-coil region" evidence="2">
    <location>
        <begin position="159"/>
        <end position="226"/>
    </location>
</feature>